<evidence type="ECO:0000256" key="4">
    <source>
        <dbReference type="ARBA" id="ARBA00022980"/>
    </source>
</evidence>
<dbReference type="Pfam" id="PF00829">
    <property type="entry name" value="Ribosomal_L21p"/>
    <property type="match status" value="1"/>
</dbReference>
<evidence type="ECO:0000313" key="8">
    <source>
        <dbReference type="EMBL" id="MBI2875787.1"/>
    </source>
</evidence>
<dbReference type="InterPro" id="IPR028909">
    <property type="entry name" value="bL21-like"/>
</dbReference>
<evidence type="ECO:0000256" key="3">
    <source>
        <dbReference type="ARBA" id="ARBA00022884"/>
    </source>
</evidence>
<dbReference type="NCBIfam" id="TIGR00061">
    <property type="entry name" value="L21"/>
    <property type="match status" value="1"/>
</dbReference>
<dbReference type="PANTHER" id="PTHR21349">
    <property type="entry name" value="50S RIBOSOMAL PROTEIN L21"/>
    <property type="match status" value="1"/>
</dbReference>
<evidence type="ECO:0000256" key="7">
    <source>
        <dbReference type="RuleBase" id="RU000562"/>
    </source>
</evidence>
<keyword evidence="4 6" id="KW-0689">Ribosomal protein</keyword>
<comment type="function">
    <text evidence="6 7">This protein binds to 23S rRNA in the presence of protein L20.</text>
</comment>
<dbReference type="Proteomes" id="UP000769766">
    <property type="component" value="Unassembled WGS sequence"/>
</dbReference>
<dbReference type="InterPro" id="IPR036164">
    <property type="entry name" value="bL21-like_sf"/>
</dbReference>
<dbReference type="AlphaFoldDB" id="A0A932FVZ9"/>
<dbReference type="EMBL" id="JACPRF010000083">
    <property type="protein sequence ID" value="MBI2875787.1"/>
    <property type="molecule type" value="Genomic_DNA"/>
</dbReference>
<comment type="similarity">
    <text evidence="1 6 7">Belongs to the bacterial ribosomal protein bL21 family.</text>
</comment>
<comment type="caution">
    <text evidence="8">The sequence shown here is derived from an EMBL/GenBank/DDBJ whole genome shotgun (WGS) entry which is preliminary data.</text>
</comment>
<accession>A0A932FVZ9</accession>
<gene>
    <name evidence="6 8" type="primary">rplU</name>
    <name evidence="8" type="ORF">HYY20_02775</name>
</gene>
<dbReference type="GO" id="GO:0005737">
    <property type="term" value="C:cytoplasm"/>
    <property type="evidence" value="ECO:0007669"/>
    <property type="project" value="UniProtKB-ARBA"/>
</dbReference>
<dbReference type="HAMAP" id="MF_01363">
    <property type="entry name" value="Ribosomal_bL21"/>
    <property type="match status" value="1"/>
</dbReference>
<dbReference type="InterPro" id="IPR018258">
    <property type="entry name" value="Ribosomal_bL21_CS"/>
</dbReference>
<evidence type="ECO:0000256" key="5">
    <source>
        <dbReference type="ARBA" id="ARBA00023274"/>
    </source>
</evidence>
<organism evidence="8 9">
    <name type="scientific">Tectimicrobiota bacterium</name>
    <dbReference type="NCBI Taxonomy" id="2528274"/>
    <lineage>
        <taxon>Bacteria</taxon>
        <taxon>Pseudomonadati</taxon>
        <taxon>Nitrospinota/Tectimicrobiota group</taxon>
        <taxon>Candidatus Tectimicrobiota</taxon>
    </lineage>
</organism>
<proteinExistence type="inferred from homology"/>
<dbReference type="GO" id="GO:0005840">
    <property type="term" value="C:ribosome"/>
    <property type="evidence" value="ECO:0007669"/>
    <property type="project" value="UniProtKB-KW"/>
</dbReference>
<evidence type="ECO:0000256" key="2">
    <source>
        <dbReference type="ARBA" id="ARBA00022730"/>
    </source>
</evidence>
<keyword evidence="3 6" id="KW-0694">RNA-binding</keyword>
<dbReference type="GO" id="GO:0003735">
    <property type="term" value="F:structural constituent of ribosome"/>
    <property type="evidence" value="ECO:0007669"/>
    <property type="project" value="InterPro"/>
</dbReference>
<name>A0A932FVZ9_UNCTE</name>
<dbReference type="PANTHER" id="PTHR21349:SF0">
    <property type="entry name" value="LARGE RIBOSOMAL SUBUNIT PROTEIN BL21M"/>
    <property type="match status" value="1"/>
</dbReference>
<dbReference type="GO" id="GO:0019843">
    <property type="term" value="F:rRNA binding"/>
    <property type="evidence" value="ECO:0007669"/>
    <property type="project" value="UniProtKB-UniRule"/>
</dbReference>
<evidence type="ECO:0000256" key="6">
    <source>
        <dbReference type="HAMAP-Rule" id="MF_01363"/>
    </source>
</evidence>
<reference evidence="8" key="1">
    <citation type="submission" date="2020-07" db="EMBL/GenBank/DDBJ databases">
        <title>Huge and variable diversity of episymbiotic CPR bacteria and DPANN archaea in groundwater ecosystems.</title>
        <authorList>
            <person name="He C.Y."/>
            <person name="Keren R."/>
            <person name="Whittaker M."/>
            <person name="Farag I.F."/>
            <person name="Doudna J."/>
            <person name="Cate J.H.D."/>
            <person name="Banfield J.F."/>
        </authorList>
    </citation>
    <scope>NUCLEOTIDE SEQUENCE</scope>
    <source>
        <strain evidence="8">NC_groundwater_672_Ag_B-0.1um_62_36</strain>
    </source>
</reference>
<sequence length="122" mass="13313">MYAIVCTGGKQYRVTEGEVITVERIPGQVGDAIALTEVLLVQGEEGLQVGTPIVPGASVQGQIVRQDRGKKIIVFKHKRRKGYRKKQGHRQDLTWLRIQKIALTGSELPPSAPAEEGEARGA</sequence>
<evidence type="ECO:0000256" key="1">
    <source>
        <dbReference type="ARBA" id="ARBA00008563"/>
    </source>
</evidence>
<comment type="subunit">
    <text evidence="6">Part of the 50S ribosomal subunit. Contacts protein L20.</text>
</comment>
<dbReference type="InterPro" id="IPR001787">
    <property type="entry name" value="Ribosomal_bL21"/>
</dbReference>
<dbReference type="SUPFAM" id="SSF141091">
    <property type="entry name" value="L21p-like"/>
    <property type="match status" value="1"/>
</dbReference>
<dbReference type="PROSITE" id="PS01169">
    <property type="entry name" value="RIBOSOMAL_L21"/>
    <property type="match status" value="1"/>
</dbReference>
<keyword evidence="5 6" id="KW-0687">Ribonucleoprotein</keyword>
<protein>
    <recommendedName>
        <fullName evidence="6">Large ribosomal subunit protein bL21</fullName>
    </recommendedName>
</protein>
<evidence type="ECO:0000313" key="9">
    <source>
        <dbReference type="Proteomes" id="UP000769766"/>
    </source>
</evidence>
<dbReference type="GO" id="GO:0006412">
    <property type="term" value="P:translation"/>
    <property type="evidence" value="ECO:0007669"/>
    <property type="project" value="UniProtKB-UniRule"/>
</dbReference>
<dbReference type="GO" id="GO:1990904">
    <property type="term" value="C:ribonucleoprotein complex"/>
    <property type="evidence" value="ECO:0007669"/>
    <property type="project" value="UniProtKB-KW"/>
</dbReference>
<keyword evidence="2 6" id="KW-0699">rRNA-binding</keyword>